<dbReference type="InterPro" id="IPR036322">
    <property type="entry name" value="WD40_repeat_dom_sf"/>
</dbReference>
<keyword evidence="1" id="KW-0132">Cell division</keyword>
<dbReference type="STRING" id="36166.T1GSZ6"/>
<dbReference type="InterPro" id="IPR024977">
    <property type="entry name" value="Apc4-like_WD40_dom"/>
</dbReference>
<keyword evidence="2" id="KW-0498">Mitosis</keyword>
<keyword evidence="7" id="KW-1185">Reference proteome</keyword>
<reference evidence="7" key="1">
    <citation type="submission" date="2013-02" db="EMBL/GenBank/DDBJ databases">
        <authorList>
            <person name="Hughes D."/>
        </authorList>
    </citation>
    <scope>NUCLEOTIDE SEQUENCE</scope>
    <source>
        <strain>Durham</strain>
        <strain evidence="7">NC isolate 2 -- Noor lab</strain>
    </source>
</reference>
<dbReference type="InterPro" id="IPR015943">
    <property type="entry name" value="WD40/YVTN_repeat-like_dom_sf"/>
</dbReference>
<dbReference type="GO" id="GO:0051301">
    <property type="term" value="P:cell division"/>
    <property type="evidence" value="ECO:0007669"/>
    <property type="project" value="UniProtKB-KW"/>
</dbReference>
<dbReference type="GO" id="GO:0031145">
    <property type="term" value="P:anaphase-promoting complex-dependent catabolic process"/>
    <property type="evidence" value="ECO:0007669"/>
    <property type="project" value="InterPro"/>
</dbReference>
<sequence>MSSGMKALNIRNVGTKVTHMQWNNKIDLLAIATEKSEVVIQRLNFQKLFSFPPPTCHDDPHKTMEITCISWHVSEPLLTVGYDSGTIFVLDVEKQAPQHCCCVKQRPVAIRCTQIEDNATIFEDEYRPKYEKVEIPFENFLPSFDKLCTVDQGRQSTQRIESYQCLSESISPIFLVVSCEDSISLITLGGLSNFT</sequence>
<evidence type="ECO:0000256" key="2">
    <source>
        <dbReference type="ARBA" id="ARBA00022776"/>
    </source>
</evidence>
<dbReference type="Proteomes" id="UP000015102">
    <property type="component" value="Unassembled WGS sequence"/>
</dbReference>
<dbReference type="GO" id="GO:0034399">
    <property type="term" value="C:nuclear periphery"/>
    <property type="evidence" value="ECO:0007669"/>
    <property type="project" value="TreeGrafter"/>
</dbReference>
<dbReference type="PANTHER" id="PTHR13260:SF0">
    <property type="entry name" value="ANAPHASE-PROMOTING COMPLEX SUBUNIT 4"/>
    <property type="match status" value="1"/>
</dbReference>
<evidence type="ECO:0000256" key="1">
    <source>
        <dbReference type="ARBA" id="ARBA00022618"/>
    </source>
</evidence>
<dbReference type="EMBL" id="CAQQ02391074">
    <property type="status" value="NOT_ANNOTATED_CDS"/>
    <property type="molecule type" value="Genomic_DNA"/>
</dbReference>
<organism evidence="6 7">
    <name type="scientific">Megaselia scalaris</name>
    <name type="common">Humpbacked fly</name>
    <name type="synonym">Phora scalaris</name>
    <dbReference type="NCBI Taxonomy" id="36166"/>
    <lineage>
        <taxon>Eukaryota</taxon>
        <taxon>Metazoa</taxon>
        <taxon>Ecdysozoa</taxon>
        <taxon>Arthropoda</taxon>
        <taxon>Hexapoda</taxon>
        <taxon>Insecta</taxon>
        <taxon>Pterygota</taxon>
        <taxon>Neoptera</taxon>
        <taxon>Endopterygota</taxon>
        <taxon>Diptera</taxon>
        <taxon>Brachycera</taxon>
        <taxon>Muscomorpha</taxon>
        <taxon>Platypezoidea</taxon>
        <taxon>Phoridae</taxon>
        <taxon>Megaseliini</taxon>
        <taxon>Megaselia</taxon>
    </lineage>
</organism>
<dbReference type="HOGENOM" id="CLU_1397800_0_0_1"/>
<protein>
    <recommendedName>
        <fullName evidence="5">Anaphase-promoting complex subunit 4-like WD40 domain-containing protein</fullName>
    </recommendedName>
</protein>
<reference evidence="6" key="2">
    <citation type="submission" date="2015-06" db="UniProtKB">
        <authorList>
            <consortium name="EnsemblMetazoa"/>
        </authorList>
    </citation>
    <scope>IDENTIFICATION</scope>
</reference>
<evidence type="ECO:0000313" key="7">
    <source>
        <dbReference type="Proteomes" id="UP000015102"/>
    </source>
</evidence>
<keyword evidence="4" id="KW-0131">Cell cycle</keyword>
<feature type="domain" description="Anaphase-promoting complex subunit 4-like WD40" evidence="5">
    <location>
        <begin position="20"/>
        <end position="107"/>
    </location>
</feature>
<dbReference type="SUPFAM" id="SSF50978">
    <property type="entry name" value="WD40 repeat-like"/>
    <property type="match status" value="1"/>
</dbReference>
<dbReference type="Gene3D" id="2.130.10.10">
    <property type="entry name" value="YVTN repeat-like/Quinoprotein amine dehydrogenase"/>
    <property type="match status" value="1"/>
</dbReference>
<dbReference type="AlphaFoldDB" id="T1GSZ6"/>
<accession>T1GSZ6</accession>
<dbReference type="Pfam" id="PF12894">
    <property type="entry name" value="ANAPC4_WD40"/>
    <property type="match status" value="1"/>
</dbReference>
<dbReference type="GO" id="GO:0005680">
    <property type="term" value="C:anaphase-promoting complex"/>
    <property type="evidence" value="ECO:0007669"/>
    <property type="project" value="InterPro"/>
</dbReference>
<dbReference type="EnsemblMetazoa" id="MESCA006812-RA">
    <property type="protein sequence ID" value="MESCA006812-PA"/>
    <property type="gene ID" value="MESCA006812"/>
</dbReference>
<dbReference type="GO" id="GO:0070979">
    <property type="term" value="P:protein K11-linked ubiquitination"/>
    <property type="evidence" value="ECO:0007669"/>
    <property type="project" value="TreeGrafter"/>
</dbReference>
<keyword evidence="3" id="KW-0833">Ubl conjugation pathway</keyword>
<evidence type="ECO:0000259" key="5">
    <source>
        <dbReference type="Pfam" id="PF12894"/>
    </source>
</evidence>
<dbReference type="PANTHER" id="PTHR13260">
    <property type="entry name" value="ANAPHASE PROMOTING COMPLEX SUBUNIT 4 APC4"/>
    <property type="match status" value="1"/>
</dbReference>
<evidence type="ECO:0000313" key="6">
    <source>
        <dbReference type="EnsemblMetazoa" id="MESCA006812-PA"/>
    </source>
</evidence>
<evidence type="ECO:0000256" key="3">
    <source>
        <dbReference type="ARBA" id="ARBA00022786"/>
    </source>
</evidence>
<name>T1GSZ6_MEGSC</name>
<evidence type="ECO:0000256" key="4">
    <source>
        <dbReference type="ARBA" id="ARBA00023306"/>
    </source>
</evidence>
<proteinExistence type="predicted"/>
<dbReference type="InterPro" id="IPR024789">
    <property type="entry name" value="APC4"/>
</dbReference>